<feature type="domain" description="Phosphatidic acid phosphatase type 2/haloperoxidase" evidence="2">
    <location>
        <begin position="96"/>
        <end position="207"/>
    </location>
</feature>
<gene>
    <name evidence="3" type="ORF">D5F53_08860</name>
</gene>
<dbReference type="SUPFAM" id="SSF48317">
    <property type="entry name" value="Acid phosphatase/Vanadium-dependent haloperoxidase"/>
    <property type="match status" value="1"/>
</dbReference>
<evidence type="ECO:0000313" key="3">
    <source>
        <dbReference type="EMBL" id="AYB43385.1"/>
    </source>
</evidence>
<feature type="transmembrane region" description="Helical" evidence="1">
    <location>
        <begin position="15"/>
        <end position="34"/>
    </location>
</feature>
<dbReference type="AlphaFoldDB" id="A0A385TQJ6"/>
<dbReference type="Gene3D" id="1.20.144.10">
    <property type="entry name" value="Phosphatidic acid phosphatase type 2/haloperoxidase"/>
    <property type="match status" value="2"/>
</dbReference>
<feature type="transmembrane region" description="Helical" evidence="1">
    <location>
        <begin position="192"/>
        <end position="210"/>
    </location>
</feature>
<evidence type="ECO:0000256" key="1">
    <source>
        <dbReference type="SAM" id="Phobius"/>
    </source>
</evidence>
<feature type="transmembrane region" description="Helical" evidence="1">
    <location>
        <begin position="166"/>
        <end position="186"/>
    </location>
</feature>
<keyword evidence="1" id="KW-1133">Transmembrane helix</keyword>
<evidence type="ECO:0000313" key="4">
    <source>
        <dbReference type="Proteomes" id="UP000266552"/>
    </source>
</evidence>
<dbReference type="RefSeq" id="WP_119847395.1">
    <property type="nucleotide sequence ID" value="NZ_CP032412.1"/>
</dbReference>
<organism evidence="3 4">
    <name type="scientific">Paenibacillus lautus</name>
    <name type="common">Bacillus lautus</name>
    <dbReference type="NCBI Taxonomy" id="1401"/>
    <lineage>
        <taxon>Bacteria</taxon>
        <taxon>Bacillati</taxon>
        <taxon>Bacillota</taxon>
        <taxon>Bacilli</taxon>
        <taxon>Bacillales</taxon>
        <taxon>Paenibacillaceae</taxon>
        <taxon>Paenibacillus</taxon>
    </lineage>
</organism>
<proteinExistence type="predicted"/>
<dbReference type="Pfam" id="PF01569">
    <property type="entry name" value="PAP2"/>
    <property type="match status" value="1"/>
</dbReference>
<dbReference type="PANTHER" id="PTHR14969:SF13">
    <property type="entry name" value="AT30094P"/>
    <property type="match status" value="1"/>
</dbReference>
<sequence length="228" mass="25265">MSGEKIYPASGRQRWIFLISMISFIGFVILAALVKRESLAALDLAIISSVQALEHPLITDIAIGLSFIGSIGPVIVLSLIVIAVLYWILGHRREILLLIVVVFGSSILNLLLKWVFQRARPDINRLIEITGYSYPSGHSMGAFSFYSVLAYLLWRHIDNRAGRGTLIAVSIVMILSIGLSRIYLGVHYPSDIVGGYLASCAWLGFVIRSYEKRMGKRANPDDVNEETA</sequence>
<dbReference type="InterPro" id="IPR036938">
    <property type="entry name" value="PAP2/HPO_sf"/>
</dbReference>
<accession>A0A385TQJ6</accession>
<dbReference type="PANTHER" id="PTHR14969">
    <property type="entry name" value="SPHINGOSINE-1-PHOSPHATE PHOSPHOHYDROLASE"/>
    <property type="match status" value="1"/>
</dbReference>
<feature type="transmembrane region" description="Helical" evidence="1">
    <location>
        <begin position="95"/>
        <end position="116"/>
    </location>
</feature>
<protein>
    <submittedName>
        <fullName evidence="3">Phosphatase PAP2 family protein</fullName>
    </submittedName>
</protein>
<dbReference type="CDD" id="cd03392">
    <property type="entry name" value="PAP2_like_2"/>
    <property type="match status" value="1"/>
</dbReference>
<keyword evidence="4" id="KW-1185">Reference proteome</keyword>
<dbReference type="KEGG" id="plw:D5F53_08860"/>
<reference evidence="3 4" key="1">
    <citation type="submission" date="2018-09" db="EMBL/GenBank/DDBJ databases">
        <title>Genome Sequence of Paenibacillus lautus Strain E7593-69, Azo Dye-Degrading Bacteria, Isolated from Commercial Tattoo Inks.</title>
        <authorList>
            <person name="Nho S.W."/>
            <person name="Kim S.-J."/>
            <person name="Kweon O."/>
            <person name="Cerniglia C.E."/>
        </authorList>
    </citation>
    <scope>NUCLEOTIDE SEQUENCE [LARGE SCALE GENOMIC DNA]</scope>
    <source>
        <strain evidence="3 4">E7593-69</strain>
    </source>
</reference>
<dbReference type="InterPro" id="IPR000326">
    <property type="entry name" value="PAP2/HPO"/>
</dbReference>
<keyword evidence="1" id="KW-0472">Membrane</keyword>
<dbReference type="SMART" id="SM00014">
    <property type="entry name" value="acidPPc"/>
    <property type="match status" value="1"/>
</dbReference>
<keyword evidence="1" id="KW-0812">Transmembrane</keyword>
<feature type="transmembrane region" description="Helical" evidence="1">
    <location>
        <begin position="61"/>
        <end position="88"/>
    </location>
</feature>
<dbReference type="Proteomes" id="UP000266552">
    <property type="component" value="Chromosome"/>
</dbReference>
<evidence type="ECO:0000259" key="2">
    <source>
        <dbReference type="SMART" id="SM00014"/>
    </source>
</evidence>
<feature type="transmembrane region" description="Helical" evidence="1">
    <location>
        <begin position="136"/>
        <end position="154"/>
    </location>
</feature>
<dbReference type="EMBL" id="CP032412">
    <property type="protein sequence ID" value="AYB43385.1"/>
    <property type="molecule type" value="Genomic_DNA"/>
</dbReference>
<name>A0A385TQJ6_PAELA</name>